<dbReference type="AlphaFoldDB" id="A0A6L2L879"/>
<reference evidence="2" key="1">
    <citation type="journal article" date="2019" name="Sci. Rep.">
        <title>Draft genome of Tanacetum cinerariifolium, the natural source of mosquito coil.</title>
        <authorList>
            <person name="Yamashiro T."/>
            <person name="Shiraishi A."/>
            <person name="Satake H."/>
            <person name="Nakayama K."/>
        </authorList>
    </citation>
    <scope>NUCLEOTIDE SEQUENCE</scope>
</reference>
<name>A0A6L2L879_TANCI</name>
<accession>A0A6L2L879</accession>
<protein>
    <submittedName>
        <fullName evidence="2">Uncharacterized protein</fullName>
    </submittedName>
</protein>
<proteinExistence type="predicted"/>
<sequence length="320" mass="35134">MTKAKGGGGEGLYVTGISGQRDMEQGKGMKIRYSILEVMGGFGASAESMTMVMYCWEMAGNAVEGGRRRKQLGEYQFGLKIKTANVLDSCNQGPTQQCINSGVAKGLAIVGIHFHNRLVEEINMTLLAKVELKEDHTFKVEPQGNVDHVVGSYDSEDINEGSSKGKVPKEDINEGPLKRKFPPLGSSARPRPEVCPELENPFKYGPLLDLLCWYQAISTTKHHPLDPYSNASAIKKFPSPSPEKFIKFAVKMMKSKGDGGEGLYVTGISGQRDIERGKGSAWSRNEGMKIRYLILEVMGGSRASADVMMVMSVEQLLDWM</sequence>
<feature type="region of interest" description="Disordered" evidence="1">
    <location>
        <begin position="151"/>
        <end position="192"/>
    </location>
</feature>
<comment type="caution">
    <text evidence="2">The sequence shown here is derived from an EMBL/GenBank/DDBJ whole genome shotgun (WGS) entry which is preliminary data.</text>
</comment>
<organism evidence="2">
    <name type="scientific">Tanacetum cinerariifolium</name>
    <name type="common">Dalmatian daisy</name>
    <name type="synonym">Chrysanthemum cinerariifolium</name>
    <dbReference type="NCBI Taxonomy" id="118510"/>
    <lineage>
        <taxon>Eukaryota</taxon>
        <taxon>Viridiplantae</taxon>
        <taxon>Streptophyta</taxon>
        <taxon>Embryophyta</taxon>
        <taxon>Tracheophyta</taxon>
        <taxon>Spermatophyta</taxon>
        <taxon>Magnoliopsida</taxon>
        <taxon>eudicotyledons</taxon>
        <taxon>Gunneridae</taxon>
        <taxon>Pentapetalae</taxon>
        <taxon>asterids</taxon>
        <taxon>campanulids</taxon>
        <taxon>Asterales</taxon>
        <taxon>Asteraceae</taxon>
        <taxon>Asteroideae</taxon>
        <taxon>Anthemideae</taxon>
        <taxon>Anthemidinae</taxon>
        <taxon>Tanacetum</taxon>
    </lineage>
</organism>
<evidence type="ECO:0000256" key="1">
    <source>
        <dbReference type="SAM" id="MobiDB-lite"/>
    </source>
</evidence>
<evidence type="ECO:0000313" key="2">
    <source>
        <dbReference type="EMBL" id="GEU57340.1"/>
    </source>
</evidence>
<gene>
    <name evidence="2" type="ORF">Tci_029318</name>
</gene>
<dbReference type="EMBL" id="BKCJ010003813">
    <property type="protein sequence ID" value="GEU57340.1"/>
    <property type="molecule type" value="Genomic_DNA"/>
</dbReference>